<evidence type="ECO:0008006" key="3">
    <source>
        <dbReference type="Google" id="ProtNLM"/>
    </source>
</evidence>
<gene>
    <name evidence="1" type="ORF">MKY91_05895</name>
</gene>
<organism evidence="1 2">
    <name type="scientific">Alkalicoccobacillus gibsonii</name>
    <dbReference type="NCBI Taxonomy" id="79881"/>
    <lineage>
        <taxon>Bacteria</taxon>
        <taxon>Bacillati</taxon>
        <taxon>Bacillota</taxon>
        <taxon>Bacilli</taxon>
        <taxon>Bacillales</taxon>
        <taxon>Bacillaceae</taxon>
        <taxon>Alkalicoccobacillus</taxon>
    </lineage>
</organism>
<accession>A0ABU9VGE0</accession>
<evidence type="ECO:0000313" key="2">
    <source>
        <dbReference type="Proteomes" id="UP001418796"/>
    </source>
</evidence>
<name>A0ABU9VGE0_9BACI</name>
<dbReference type="PROSITE" id="PS51257">
    <property type="entry name" value="PROKAR_LIPOPROTEIN"/>
    <property type="match status" value="1"/>
</dbReference>
<protein>
    <recommendedName>
        <fullName evidence="3">Lipoprotein</fullName>
    </recommendedName>
</protein>
<reference evidence="1 2" key="1">
    <citation type="submission" date="2024-03" db="EMBL/GenBank/DDBJ databases">
        <title>Bacilli Hybrid Assemblies.</title>
        <authorList>
            <person name="Kovac J."/>
        </authorList>
    </citation>
    <scope>NUCLEOTIDE SEQUENCE [LARGE SCALE GENOMIC DNA]</scope>
    <source>
        <strain evidence="1 2">FSL R7-0666</strain>
    </source>
</reference>
<comment type="caution">
    <text evidence="1">The sequence shown here is derived from an EMBL/GenBank/DDBJ whole genome shotgun (WGS) entry which is preliminary data.</text>
</comment>
<keyword evidence="2" id="KW-1185">Reference proteome</keyword>
<dbReference type="Proteomes" id="UP001418796">
    <property type="component" value="Unassembled WGS sequence"/>
</dbReference>
<proteinExistence type="predicted"/>
<sequence length="157" mass="18371">MKKWCLPLLILFIVSGCNQSLPKQMPDDFAFSLKYGVMLANELNIYEHTFTKDLVADGKAETEMILTDEEFSQIYDLFREVDVFKVSKGSGPPCMEPYEKYELKMTMNEQDYDLSWNTSCHFQKQLKWETVLNEIRINIIQTKPEYQQLPEANGGYE</sequence>
<evidence type="ECO:0000313" key="1">
    <source>
        <dbReference type="EMBL" id="MEN0642690.1"/>
    </source>
</evidence>
<dbReference type="EMBL" id="JBCITK010000001">
    <property type="protein sequence ID" value="MEN0642690.1"/>
    <property type="molecule type" value="Genomic_DNA"/>
</dbReference>
<dbReference type="RefSeq" id="WP_343129772.1">
    <property type="nucleotide sequence ID" value="NZ_JBCITK010000001.1"/>
</dbReference>